<evidence type="ECO:0000313" key="6">
    <source>
        <dbReference type="Proteomes" id="UP000694521"/>
    </source>
</evidence>
<dbReference type="FunFam" id="3.40.50.300:FF:000366">
    <property type="entry name" value="GTPase, IMAP family member 2"/>
    <property type="match status" value="1"/>
</dbReference>
<name>A0A8B9IJ35_ANSCY</name>
<dbReference type="PANTHER" id="PTHR10903:SF170">
    <property type="entry name" value="GTPASE IMAP FAMILY MEMBER 7"/>
    <property type="match status" value="1"/>
</dbReference>
<protein>
    <recommendedName>
        <fullName evidence="4">AIG1-type G domain-containing protein</fullName>
    </recommendedName>
</protein>
<dbReference type="Pfam" id="PF04548">
    <property type="entry name" value="AIG1"/>
    <property type="match status" value="1"/>
</dbReference>
<dbReference type="Gene3D" id="3.40.50.300">
    <property type="entry name" value="P-loop containing nucleotide triphosphate hydrolases"/>
    <property type="match status" value="1"/>
</dbReference>
<dbReference type="InterPro" id="IPR027417">
    <property type="entry name" value="P-loop_NTPase"/>
</dbReference>
<reference evidence="5" key="2">
    <citation type="submission" date="2025-09" db="UniProtKB">
        <authorList>
            <consortium name="Ensembl"/>
        </authorList>
    </citation>
    <scope>IDENTIFICATION</scope>
</reference>
<proteinExistence type="inferred from homology"/>
<evidence type="ECO:0000256" key="3">
    <source>
        <dbReference type="ARBA" id="ARBA00023134"/>
    </source>
</evidence>
<dbReference type="GO" id="GO:0005525">
    <property type="term" value="F:GTP binding"/>
    <property type="evidence" value="ECO:0007669"/>
    <property type="project" value="UniProtKB-KW"/>
</dbReference>
<evidence type="ECO:0000313" key="5">
    <source>
        <dbReference type="Ensembl" id="ENSACDP00005011322.1"/>
    </source>
</evidence>
<keyword evidence="2" id="KW-0547">Nucleotide-binding</keyword>
<organism evidence="5 6">
    <name type="scientific">Anser cygnoides</name>
    <name type="common">Swan goose</name>
    <dbReference type="NCBI Taxonomy" id="8845"/>
    <lineage>
        <taxon>Eukaryota</taxon>
        <taxon>Metazoa</taxon>
        <taxon>Chordata</taxon>
        <taxon>Craniata</taxon>
        <taxon>Vertebrata</taxon>
        <taxon>Euteleostomi</taxon>
        <taxon>Archelosauria</taxon>
        <taxon>Archosauria</taxon>
        <taxon>Dinosauria</taxon>
        <taxon>Saurischia</taxon>
        <taxon>Theropoda</taxon>
        <taxon>Coelurosauria</taxon>
        <taxon>Aves</taxon>
        <taxon>Neognathae</taxon>
        <taxon>Galloanserae</taxon>
        <taxon>Anseriformes</taxon>
        <taxon>Anatidae</taxon>
        <taxon>Anserinae</taxon>
        <taxon>Anser</taxon>
    </lineage>
</organism>
<evidence type="ECO:0000256" key="2">
    <source>
        <dbReference type="ARBA" id="ARBA00022741"/>
    </source>
</evidence>
<feature type="domain" description="AIG1-type G" evidence="4">
    <location>
        <begin position="34"/>
        <end position="237"/>
    </location>
</feature>
<dbReference type="InterPro" id="IPR045058">
    <property type="entry name" value="GIMA/IAN/Toc"/>
</dbReference>
<keyword evidence="3" id="KW-0342">GTP-binding</keyword>
<dbReference type="PROSITE" id="PS51720">
    <property type="entry name" value="G_AIG1"/>
    <property type="match status" value="1"/>
</dbReference>
<comment type="similarity">
    <text evidence="1">Belongs to the TRAFAC class TrmE-Era-EngA-EngB-Septin-like GTPase superfamily. AIG1/Toc34/Toc159-like paraseptin GTPase family. IAN subfamily.</text>
</comment>
<accession>A0A8B9IJ35</accession>
<evidence type="ECO:0000256" key="1">
    <source>
        <dbReference type="ARBA" id="ARBA00008535"/>
    </source>
</evidence>
<dbReference type="AlphaFoldDB" id="A0A8B9IJ35"/>
<dbReference type="CDD" id="cd01852">
    <property type="entry name" value="AIG1"/>
    <property type="match status" value="1"/>
</dbReference>
<dbReference type="Proteomes" id="UP000694521">
    <property type="component" value="Unplaced"/>
</dbReference>
<evidence type="ECO:0000259" key="4">
    <source>
        <dbReference type="PROSITE" id="PS51720"/>
    </source>
</evidence>
<dbReference type="PANTHER" id="PTHR10903">
    <property type="entry name" value="GTPASE, IMAP FAMILY MEMBER-RELATED"/>
    <property type="match status" value="1"/>
</dbReference>
<reference evidence="5" key="1">
    <citation type="submission" date="2025-08" db="UniProtKB">
        <authorList>
            <consortium name="Ensembl"/>
        </authorList>
    </citation>
    <scope>IDENTIFICATION</scope>
</reference>
<sequence>VSAQHGVRNPPLPGVSWHHRAVRFRHVSLLVPPGPKRRILLVGKTGSGKSATGNTILGREAFESIVSPDAVTKEYSKEKTLFRGRPIAVIDTPGLFDTKKANEATAVKIENAVRYLYGGVHAIVLVMQLGRISKEEEEVAEWVTKIFHTEAQKYTILLFTRADDLEKPGDIHDFVAASKCLKGLAGKWENRYIAFNNKATGNTREQQVSDLIEMIDELVKKNKDAPCYTQEMLEKDTRTAFKDTPTSSEKRCTILYAETAVWEGGEWSGCVQVQAQTAAPPRLGCLVLVMSCARREVSLLARRVQQAGEALWPHLSVGLGECSGGLPASPQVLLPPRKAAESSLGVGRNPRTPD</sequence>
<keyword evidence="6" id="KW-1185">Reference proteome</keyword>
<dbReference type="InterPro" id="IPR006703">
    <property type="entry name" value="G_AIG1"/>
</dbReference>
<dbReference type="Ensembl" id="ENSACDT00005013609.1">
    <property type="protein sequence ID" value="ENSACDP00005011322.1"/>
    <property type="gene ID" value="ENSACDG00005008283.1"/>
</dbReference>
<dbReference type="SUPFAM" id="SSF52540">
    <property type="entry name" value="P-loop containing nucleoside triphosphate hydrolases"/>
    <property type="match status" value="1"/>
</dbReference>